<evidence type="ECO:0000313" key="1">
    <source>
        <dbReference type="EMBL" id="ASS95321.1"/>
    </source>
</evidence>
<reference evidence="1 2" key="1">
    <citation type="submission" date="2016-10" db="EMBL/GenBank/DDBJ databases">
        <title>The whole genome sequencing and assembly of Bacillus simplex DSM 1321 strain.</title>
        <authorList>
            <person name="Park M.-K."/>
            <person name="Lee Y.-J."/>
            <person name="Yi H."/>
            <person name="Bahn Y.-S."/>
            <person name="Kim J.F."/>
            <person name="Lee D.-W."/>
        </authorList>
    </citation>
    <scope>NUCLEOTIDE SEQUENCE [LARGE SCALE GENOMIC DNA]</scope>
    <source>
        <strain evidence="1 2">DSM 1321</strain>
    </source>
</reference>
<proteinExistence type="predicted"/>
<protein>
    <submittedName>
        <fullName evidence="1">Uncharacterized protein</fullName>
    </submittedName>
</protein>
<name>A0A223EJA2_9BACI</name>
<sequence>MEGIKIGGGNNIKSLFSILSTFVLVLAGGMVLCTSSAQASVPQYSFQTEDGKWDGEIGNPNSGSDLEVELVSPIYLKTSSGSKLLTNYSNVWSRLCNASTGKCTGYHSLAGGKTLFTGMKIGKFYVDVKDGYSSGKVYGKLQIIFK</sequence>
<gene>
    <name evidence="1" type="ORF">BS1321_16230</name>
</gene>
<organism evidence="1 2">
    <name type="scientific">Peribacillus simplex NBRC 15720 = DSM 1321</name>
    <dbReference type="NCBI Taxonomy" id="1349754"/>
    <lineage>
        <taxon>Bacteria</taxon>
        <taxon>Bacillati</taxon>
        <taxon>Bacillota</taxon>
        <taxon>Bacilli</taxon>
        <taxon>Bacillales</taxon>
        <taxon>Bacillaceae</taxon>
        <taxon>Peribacillus</taxon>
    </lineage>
</organism>
<accession>A0A223EJA2</accession>
<dbReference type="GeneID" id="56474309"/>
<dbReference type="RefSeq" id="WP_063236384.1">
    <property type="nucleotide sequence ID" value="NZ_BCVO01000049.1"/>
</dbReference>
<dbReference type="AlphaFoldDB" id="A0A223EJA2"/>
<dbReference type="Proteomes" id="UP000214618">
    <property type="component" value="Chromosome"/>
</dbReference>
<dbReference type="EMBL" id="CP017704">
    <property type="protein sequence ID" value="ASS95321.1"/>
    <property type="molecule type" value="Genomic_DNA"/>
</dbReference>
<evidence type="ECO:0000313" key="2">
    <source>
        <dbReference type="Proteomes" id="UP000214618"/>
    </source>
</evidence>